<dbReference type="Pfam" id="PF01061">
    <property type="entry name" value="ABC2_membrane"/>
    <property type="match status" value="1"/>
</dbReference>
<proteinExistence type="predicted"/>
<protein>
    <submittedName>
        <fullName evidence="13">ABC-type multidrug transport system ATPase subunit/pSer/pThr/pTyr-binding forkhead associated (FHA) protein/ABC-type multidrug transport system permease subunit</fullName>
    </submittedName>
</protein>
<dbReference type="PROSITE" id="PS00211">
    <property type="entry name" value="ABC_TRANSPORTER_1"/>
    <property type="match status" value="1"/>
</dbReference>
<dbReference type="FunFam" id="3.40.50.300:FF:000474">
    <property type="entry name" value="Putative ABC transporter ATP-binding subunit"/>
    <property type="match status" value="1"/>
</dbReference>
<dbReference type="Gene3D" id="3.40.50.300">
    <property type="entry name" value="P-loop containing nucleotide triphosphate hydrolases"/>
    <property type="match status" value="1"/>
</dbReference>
<dbReference type="InterPro" id="IPR008984">
    <property type="entry name" value="SMAD_FHA_dom_sf"/>
</dbReference>
<evidence type="ECO:0000256" key="8">
    <source>
        <dbReference type="ARBA" id="ARBA00023136"/>
    </source>
</evidence>
<dbReference type="InterPro" id="IPR050352">
    <property type="entry name" value="ABCG_transporters"/>
</dbReference>
<evidence type="ECO:0000256" key="7">
    <source>
        <dbReference type="ARBA" id="ARBA00022989"/>
    </source>
</evidence>
<dbReference type="EMBL" id="JACBZD010000001">
    <property type="protein sequence ID" value="NYI03335.1"/>
    <property type="molecule type" value="Genomic_DNA"/>
</dbReference>
<dbReference type="InterPro" id="IPR000253">
    <property type="entry name" value="FHA_dom"/>
</dbReference>
<dbReference type="RefSeq" id="WP_312892370.1">
    <property type="nucleotide sequence ID" value="NZ_JACBZD010000001.1"/>
</dbReference>
<dbReference type="InterPro" id="IPR003593">
    <property type="entry name" value="AAA+_ATPase"/>
</dbReference>
<evidence type="ECO:0000259" key="12">
    <source>
        <dbReference type="PROSITE" id="PS50893"/>
    </source>
</evidence>
<evidence type="ECO:0000313" key="14">
    <source>
        <dbReference type="Proteomes" id="UP000567795"/>
    </source>
</evidence>
<evidence type="ECO:0000256" key="9">
    <source>
        <dbReference type="SAM" id="MobiDB-lite"/>
    </source>
</evidence>
<evidence type="ECO:0000313" key="13">
    <source>
        <dbReference type="EMBL" id="NYI03335.1"/>
    </source>
</evidence>
<evidence type="ECO:0000259" key="11">
    <source>
        <dbReference type="PROSITE" id="PS50006"/>
    </source>
</evidence>
<dbReference type="Pfam" id="PF00498">
    <property type="entry name" value="FHA"/>
    <property type="match status" value="2"/>
</dbReference>
<reference evidence="13 14" key="1">
    <citation type="submission" date="2020-07" db="EMBL/GenBank/DDBJ databases">
        <title>Sequencing the genomes of 1000 actinobacteria strains.</title>
        <authorList>
            <person name="Klenk H.-P."/>
        </authorList>
    </citation>
    <scope>NUCLEOTIDE SEQUENCE [LARGE SCALE GENOMIC DNA]</scope>
    <source>
        <strain evidence="13 14">DSM 42178</strain>
    </source>
</reference>
<feature type="compositionally biased region" description="Low complexity" evidence="9">
    <location>
        <begin position="142"/>
        <end position="184"/>
    </location>
</feature>
<dbReference type="PROSITE" id="PS50893">
    <property type="entry name" value="ABC_TRANSPORTER_2"/>
    <property type="match status" value="1"/>
</dbReference>
<keyword evidence="6" id="KW-0067">ATP-binding</keyword>
<evidence type="ECO:0000256" key="4">
    <source>
        <dbReference type="ARBA" id="ARBA00022692"/>
    </source>
</evidence>
<feature type="compositionally biased region" description="Gly residues" evidence="9">
    <location>
        <begin position="185"/>
        <end position="198"/>
    </location>
</feature>
<dbReference type="GO" id="GO:0140359">
    <property type="term" value="F:ABC-type transporter activity"/>
    <property type="evidence" value="ECO:0007669"/>
    <property type="project" value="InterPro"/>
</dbReference>
<feature type="domain" description="ABC transporter" evidence="12">
    <location>
        <begin position="291"/>
        <end position="535"/>
    </location>
</feature>
<dbReference type="InterPro" id="IPR013525">
    <property type="entry name" value="ABC2_TM"/>
</dbReference>
<evidence type="ECO:0000256" key="5">
    <source>
        <dbReference type="ARBA" id="ARBA00022741"/>
    </source>
</evidence>
<accession>A0A852ZNS3</accession>
<keyword evidence="7 10" id="KW-1133">Transmembrane helix</keyword>
<organism evidence="13 14">
    <name type="scientific">Allostreptomyces psammosilenae</name>
    <dbReference type="NCBI Taxonomy" id="1892865"/>
    <lineage>
        <taxon>Bacteria</taxon>
        <taxon>Bacillati</taxon>
        <taxon>Actinomycetota</taxon>
        <taxon>Actinomycetes</taxon>
        <taxon>Kitasatosporales</taxon>
        <taxon>Streptomycetaceae</taxon>
        <taxon>Allostreptomyces</taxon>
    </lineage>
</organism>
<keyword evidence="5" id="KW-0547">Nucleotide-binding</keyword>
<keyword evidence="4 10" id="KW-0812">Transmembrane</keyword>
<dbReference type="Pfam" id="PF00005">
    <property type="entry name" value="ABC_tran"/>
    <property type="match status" value="1"/>
</dbReference>
<dbReference type="SMART" id="SM00382">
    <property type="entry name" value="AAA"/>
    <property type="match status" value="1"/>
</dbReference>
<feature type="transmembrane region" description="Helical" evidence="10">
    <location>
        <begin position="692"/>
        <end position="712"/>
    </location>
</feature>
<feature type="transmembrane region" description="Helical" evidence="10">
    <location>
        <begin position="829"/>
        <end position="852"/>
    </location>
</feature>
<dbReference type="PANTHER" id="PTHR48041:SF139">
    <property type="entry name" value="PROTEIN SCARLET"/>
    <property type="match status" value="1"/>
</dbReference>
<feature type="region of interest" description="Disordered" evidence="9">
    <location>
        <begin position="92"/>
        <end position="198"/>
    </location>
</feature>
<feature type="transmembrane region" description="Helical" evidence="10">
    <location>
        <begin position="760"/>
        <end position="778"/>
    </location>
</feature>
<dbReference type="SMART" id="SM00240">
    <property type="entry name" value="FHA"/>
    <property type="match status" value="2"/>
</dbReference>
<keyword evidence="14" id="KW-1185">Reference proteome</keyword>
<comment type="caution">
    <text evidence="13">The sequence shown here is derived from an EMBL/GenBank/DDBJ whole genome shotgun (WGS) entry which is preliminary data.</text>
</comment>
<dbReference type="Proteomes" id="UP000567795">
    <property type="component" value="Unassembled WGS sequence"/>
</dbReference>
<dbReference type="CDD" id="cd03213">
    <property type="entry name" value="ABCG_EPDR"/>
    <property type="match status" value="1"/>
</dbReference>
<dbReference type="PROSITE" id="PS50006">
    <property type="entry name" value="FHA_DOMAIN"/>
    <property type="match status" value="2"/>
</dbReference>
<feature type="transmembrane region" description="Helical" evidence="10">
    <location>
        <begin position="646"/>
        <end position="668"/>
    </location>
</feature>
<comment type="subcellular location">
    <subcellularLocation>
        <location evidence="1">Membrane</location>
        <topology evidence="1">Multi-pass membrane protein</topology>
    </subcellularLocation>
</comment>
<evidence type="ECO:0000256" key="10">
    <source>
        <dbReference type="SAM" id="Phobius"/>
    </source>
</evidence>
<name>A0A852ZNS3_9ACTN</name>
<evidence type="ECO:0000256" key="1">
    <source>
        <dbReference type="ARBA" id="ARBA00004141"/>
    </source>
</evidence>
<dbReference type="PANTHER" id="PTHR48041">
    <property type="entry name" value="ABC TRANSPORTER G FAMILY MEMBER 28"/>
    <property type="match status" value="1"/>
</dbReference>
<dbReference type="InterPro" id="IPR017871">
    <property type="entry name" value="ABC_transporter-like_CS"/>
</dbReference>
<dbReference type="Gene3D" id="2.60.200.20">
    <property type="match status" value="2"/>
</dbReference>
<evidence type="ECO:0000256" key="3">
    <source>
        <dbReference type="ARBA" id="ARBA00022553"/>
    </source>
</evidence>
<dbReference type="SUPFAM" id="SSF49879">
    <property type="entry name" value="SMAD/FHA domain"/>
    <property type="match status" value="2"/>
</dbReference>
<feature type="transmembrane region" description="Helical" evidence="10">
    <location>
        <begin position="732"/>
        <end position="753"/>
    </location>
</feature>
<sequence>MGQGEVPQLVLDINGQTWTLDPNRTYWLGRNPQADVVLTDDRISWNHASLTHDGGVWWLQDQNSTNGIWQGGTRQAHVRALPGVEVRLGNAQDGPRLRFTDGAPQPATPAGGGAGAGADLHGAQTSYYQPGRTPLHGTPAMAQQAGYQVPGQQQPQGTAYPQGAPYPQGGPQQGGYPQPGQYPQGPGGGIPAQGGPAGGRQTIIRDLAGGRPTRIGRALDNDLVVADLSVSRYHAELRALADGYEIVDLGSHNGTYVNGQPVQRAKLGPNDTLAVGHSSFRLVGNRLEEFVDTGEVSFSARGLTVTVKHRGQPKNLLEGVTFGVPQRSLVAVIGPSGSGKSTLLRALTGNRPADQGDVLYDGRNLYRDYAELRSRIGLVPQDDILHSQLTVRTALRYAAKLRFPGDTDAAERNRRVEEVLNELGLAHRADNKITALSGGQRKRVSVALELLTKPSLIFLDEPTSGLDPGLDKQVMEMLRSLADDGRTIAVVTHSVANLDICDHLLVMAPGGKVAYFGPPQDALPFFGHDDWADVFQDFDRYPDYDWAGRYRGSEHYQVYSADLESVAPQNHGIGMGQQVVPPKPQSWGSQLGTLVRRYFAVIAADRGFLALTVALPLVMGVLSLAIPADYGLAPAPEGRNNIDAIYVLLVLAIGTCFTGAANSVRELVKERVIYQRERATGLSRSAYMMSKVLVLGLITAVQAVLLGVVGLIGRDMPEEGLVLPSQPYLEILLVVVLLSFTSMMLGLVISALVETSERTMPLLVLVAIVQVIFAGVIIELHDRPGIEQLAWLAPARWAVAAQSATIDMSALRPPSENGPDPLWEHSAGIWFLDVTVLLVIAAVCGFVVVRMLRRHEPEVMRSR</sequence>
<dbReference type="InterPro" id="IPR003439">
    <property type="entry name" value="ABC_transporter-like_ATP-bd"/>
</dbReference>
<dbReference type="GO" id="GO:0005524">
    <property type="term" value="F:ATP binding"/>
    <property type="evidence" value="ECO:0007669"/>
    <property type="project" value="UniProtKB-KW"/>
</dbReference>
<keyword evidence="3" id="KW-0597">Phosphoprotein</keyword>
<evidence type="ECO:0000256" key="2">
    <source>
        <dbReference type="ARBA" id="ARBA00022448"/>
    </source>
</evidence>
<dbReference type="GO" id="GO:0016887">
    <property type="term" value="F:ATP hydrolysis activity"/>
    <property type="evidence" value="ECO:0007669"/>
    <property type="project" value="InterPro"/>
</dbReference>
<feature type="domain" description="FHA" evidence="11">
    <location>
        <begin position="213"/>
        <end position="262"/>
    </location>
</feature>
<dbReference type="CDD" id="cd00060">
    <property type="entry name" value="FHA"/>
    <property type="match status" value="1"/>
</dbReference>
<dbReference type="SUPFAM" id="SSF52540">
    <property type="entry name" value="P-loop containing nucleoside triphosphate hydrolases"/>
    <property type="match status" value="1"/>
</dbReference>
<dbReference type="InterPro" id="IPR027417">
    <property type="entry name" value="P-loop_NTPase"/>
</dbReference>
<dbReference type="GO" id="GO:0016020">
    <property type="term" value="C:membrane"/>
    <property type="evidence" value="ECO:0007669"/>
    <property type="project" value="UniProtKB-SubCell"/>
</dbReference>
<keyword evidence="2" id="KW-0813">Transport</keyword>
<feature type="domain" description="FHA" evidence="11">
    <location>
        <begin position="26"/>
        <end position="75"/>
    </location>
</feature>
<gene>
    <name evidence="13" type="ORF">FHU37_000278</name>
</gene>
<keyword evidence="8 10" id="KW-0472">Membrane</keyword>
<dbReference type="AlphaFoldDB" id="A0A852ZNS3"/>
<evidence type="ECO:0000256" key="6">
    <source>
        <dbReference type="ARBA" id="ARBA00022840"/>
    </source>
</evidence>